<organism evidence="1 2">
    <name type="scientific">Mycolicibacterium canariasense</name>
    <name type="common">Mycobacterium canariasense</name>
    <dbReference type="NCBI Taxonomy" id="228230"/>
    <lineage>
        <taxon>Bacteria</taxon>
        <taxon>Bacillati</taxon>
        <taxon>Actinomycetota</taxon>
        <taxon>Actinomycetes</taxon>
        <taxon>Mycobacteriales</taxon>
        <taxon>Mycobacteriaceae</taxon>
        <taxon>Mycolicibacterium</taxon>
    </lineage>
</organism>
<reference evidence="2" key="2">
    <citation type="submission" date="2016-02" db="EMBL/GenBank/DDBJ databases">
        <title>Draft genome sequence of five rapidly growing Mycobacterium species.</title>
        <authorList>
            <person name="Katahira K."/>
            <person name="Gotou Y."/>
            <person name="Iida K."/>
            <person name="Ogura Y."/>
            <person name="Hayashi T."/>
        </authorList>
    </citation>
    <scope>NUCLEOTIDE SEQUENCE [LARGE SCALE GENOMIC DNA]</scope>
    <source>
        <strain evidence="2">JCM15298</strain>
    </source>
</reference>
<dbReference type="OrthoDB" id="5197132at2"/>
<dbReference type="RefSeq" id="WP_062656044.1">
    <property type="nucleotide sequence ID" value="NZ_BCSY01000035.1"/>
</dbReference>
<evidence type="ECO:0000313" key="1">
    <source>
        <dbReference type="EMBL" id="GAS94842.1"/>
    </source>
</evidence>
<proteinExistence type="predicted"/>
<evidence type="ECO:0000313" key="2">
    <source>
        <dbReference type="Proteomes" id="UP000069443"/>
    </source>
</evidence>
<keyword evidence="2" id="KW-1185">Reference proteome</keyword>
<dbReference type="AlphaFoldDB" id="A0A100WAT9"/>
<sequence>MSTTYVPLTLGELVAHLRELGDAPVRGLSGNVHSHRAFYDRSATEPTDDVRNGAWLAEAYSAEIDTPLPGYGGGQYRVSADKVVYYARYGHDGPVIIGFERAADGVHELVLLDDRYRL</sequence>
<protein>
    <submittedName>
        <fullName evidence="1">Holo-ACP synthase, malonate decarboxylase-specif ic</fullName>
    </submittedName>
</protein>
<dbReference type="STRING" id="228230.RMCC_1808"/>
<gene>
    <name evidence="1" type="ORF">RMCC_1808</name>
</gene>
<dbReference type="Proteomes" id="UP000069443">
    <property type="component" value="Unassembled WGS sequence"/>
</dbReference>
<name>A0A100WAT9_MYCCR</name>
<dbReference type="EMBL" id="BCSY01000035">
    <property type="protein sequence ID" value="GAS94842.1"/>
    <property type="molecule type" value="Genomic_DNA"/>
</dbReference>
<accession>A0A100WAT9</accession>
<reference evidence="2" key="1">
    <citation type="journal article" date="2016" name="Genome Announc.">
        <title>Draft Genome Sequences of Five Rapidly Growing Mycobacterium Species, M. thermoresistibile, M. fortuitum subsp. acetamidolyticum, M. canariasense, M. brisbanense, and M. novocastrense.</title>
        <authorList>
            <person name="Katahira K."/>
            <person name="Ogura Y."/>
            <person name="Gotoh Y."/>
            <person name="Hayashi T."/>
        </authorList>
    </citation>
    <scope>NUCLEOTIDE SEQUENCE [LARGE SCALE GENOMIC DNA]</scope>
    <source>
        <strain evidence="2">JCM15298</strain>
    </source>
</reference>
<comment type="caution">
    <text evidence="1">The sequence shown here is derived from an EMBL/GenBank/DDBJ whole genome shotgun (WGS) entry which is preliminary data.</text>
</comment>